<dbReference type="Proteomes" id="UP000250831">
    <property type="component" value="Unassembled WGS sequence"/>
</dbReference>
<sequence length="366" mass="41158">MKTIPSLFLLTVASLFIGCGENGKKKTSPSSDTLPKNNPNFSFEGIKQDYTTNEELSFQITRTPNLKVDSIHYYINDKPIAKVLENTRITYRLSQEKFGKQIIKAIVFSNGESEENTVNIDFSPPNPPQILTYRIVNTYPHDIKAFTQGLEFFGDNLMESTGNGVGVSGSKGKSSIRIVNPKTGELIKKVELADSIFGEGATILNGKLYQLTYKNNLAYVYDMATLKTIKTLPYFQNMEGWGLTSDGKNLYMSDGSENIYVLNPNNFSKIDYIRVATNEKIVNQINEMEWVKGKIYANFFMEDVMGIINPKTGAIEGLVDLSKLRENVTQHVDLDVLNGIAYNKKSNTFFVTGKNWDKTFEIQLSD</sequence>
<dbReference type="GO" id="GO:0016603">
    <property type="term" value="F:glutaminyl-peptide cyclotransferase activity"/>
    <property type="evidence" value="ECO:0007669"/>
    <property type="project" value="InterPro"/>
</dbReference>
<keyword evidence="1" id="KW-0808">Transferase</keyword>
<evidence type="ECO:0000313" key="1">
    <source>
        <dbReference type="EMBL" id="PUV24746.1"/>
    </source>
</evidence>
<gene>
    <name evidence="1" type="ORF">DCO56_07170</name>
</gene>
<name>A0A363NVB5_9SPHI</name>
<dbReference type="InterPro" id="IPR015943">
    <property type="entry name" value="WD40/YVTN_repeat-like_dom_sf"/>
</dbReference>
<proteinExistence type="predicted"/>
<dbReference type="SUPFAM" id="SSF50969">
    <property type="entry name" value="YVTN repeat-like/Quinoprotein amine dehydrogenase"/>
    <property type="match status" value="1"/>
</dbReference>
<accession>A0A363NVB5</accession>
<dbReference type="AlphaFoldDB" id="A0A363NVB5"/>
<dbReference type="Pfam" id="PF05096">
    <property type="entry name" value="Glu_cyclase_2"/>
    <property type="match status" value="1"/>
</dbReference>
<dbReference type="PANTHER" id="PTHR31270">
    <property type="entry name" value="GLUTAMINYL-PEPTIDE CYCLOTRANSFERASE"/>
    <property type="match status" value="1"/>
</dbReference>
<dbReference type="RefSeq" id="WP_108633081.1">
    <property type="nucleotide sequence ID" value="NZ_QCXX01000002.1"/>
</dbReference>
<dbReference type="EMBL" id="QCXX01000002">
    <property type="protein sequence ID" value="PUV24746.1"/>
    <property type="molecule type" value="Genomic_DNA"/>
</dbReference>
<reference evidence="1 2" key="1">
    <citation type="submission" date="2018-04" db="EMBL/GenBank/DDBJ databases">
        <title>Sphingobacterium sp. M46 Genome.</title>
        <authorList>
            <person name="Cheng J."/>
            <person name="Li Y."/>
        </authorList>
    </citation>
    <scope>NUCLEOTIDE SEQUENCE [LARGE SCALE GENOMIC DNA]</scope>
    <source>
        <strain evidence="1 2">M46</strain>
    </source>
</reference>
<organism evidence="1 2">
    <name type="scientific">Sphingobacterium athyrii</name>
    <dbReference type="NCBI Taxonomy" id="2152717"/>
    <lineage>
        <taxon>Bacteria</taxon>
        <taxon>Pseudomonadati</taxon>
        <taxon>Bacteroidota</taxon>
        <taxon>Sphingobacteriia</taxon>
        <taxon>Sphingobacteriales</taxon>
        <taxon>Sphingobacteriaceae</taxon>
        <taxon>Sphingobacterium</taxon>
    </lineage>
</organism>
<keyword evidence="2" id="KW-1185">Reference proteome</keyword>
<protein>
    <submittedName>
        <fullName evidence="1">Glutamine cyclotransferase</fullName>
    </submittedName>
</protein>
<dbReference type="PROSITE" id="PS51257">
    <property type="entry name" value="PROKAR_LIPOPROTEIN"/>
    <property type="match status" value="1"/>
</dbReference>
<comment type="caution">
    <text evidence="1">The sequence shown here is derived from an EMBL/GenBank/DDBJ whole genome shotgun (WGS) entry which is preliminary data.</text>
</comment>
<dbReference type="OrthoDB" id="9783700at2"/>
<dbReference type="Gene3D" id="2.130.10.10">
    <property type="entry name" value="YVTN repeat-like/Quinoprotein amine dehydrogenase"/>
    <property type="match status" value="1"/>
</dbReference>
<dbReference type="PANTHER" id="PTHR31270:SF1">
    <property type="entry name" value="GLUTAMINYL-PEPTIDE CYCLOTRANSFERASE"/>
    <property type="match status" value="1"/>
</dbReference>
<evidence type="ECO:0000313" key="2">
    <source>
        <dbReference type="Proteomes" id="UP000250831"/>
    </source>
</evidence>
<dbReference type="InterPro" id="IPR011044">
    <property type="entry name" value="Quino_amine_DH_bsu"/>
</dbReference>
<dbReference type="InterPro" id="IPR007788">
    <property type="entry name" value="QCT"/>
</dbReference>